<dbReference type="PANTHER" id="PTHR12112:SF22">
    <property type="entry name" value="MANGANESE-DEPENDENT INORGANIC PYROPHOSPHATASE-RELATED"/>
    <property type="match status" value="1"/>
</dbReference>
<organism evidence="10 11">
    <name type="scientific">Neobacillus kokaensis</name>
    <dbReference type="NCBI Taxonomy" id="2759023"/>
    <lineage>
        <taxon>Bacteria</taxon>
        <taxon>Bacillati</taxon>
        <taxon>Bacillota</taxon>
        <taxon>Bacilli</taxon>
        <taxon>Bacillales</taxon>
        <taxon>Bacillaceae</taxon>
        <taxon>Neobacillus</taxon>
    </lineage>
</organism>
<proteinExistence type="inferred from homology"/>
<gene>
    <name evidence="8 10" type="primary">ppaC</name>
    <name evidence="10" type="ORF">AM1BK_03930</name>
</gene>
<dbReference type="NCBIfam" id="NF003877">
    <property type="entry name" value="PRK05427.1"/>
    <property type="match status" value="1"/>
</dbReference>
<feature type="binding site" evidence="8">
    <location>
        <position position="75"/>
    </location>
    <ligand>
        <name>Mn(2+)</name>
        <dbReference type="ChEBI" id="CHEBI:29035"/>
        <label>2</label>
    </ligand>
</feature>
<dbReference type="InterPro" id="IPR022934">
    <property type="entry name" value="Mn-dep_inorganic_PyrPase"/>
</dbReference>
<feature type="binding site" evidence="8">
    <location>
        <position position="13"/>
    </location>
    <ligand>
        <name>Mn(2+)</name>
        <dbReference type="ChEBI" id="CHEBI:29035"/>
        <label>1</label>
    </ligand>
</feature>
<feature type="binding site" evidence="8">
    <location>
        <position position="15"/>
    </location>
    <ligand>
        <name>Mn(2+)</name>
        <dbReference type="ChEBI" id="CHEBI:29035"/>
        <label>2</label>
    </ligand>
</feature>
<dbReference type="InterPro" id="IPR001667">
    <property type="entry name" value="DDH_dom"/>
</dbReference>
<name>A0ABQ3N2U6_9BACI</name>
<keyword evidence="5 8" id="KW-0378">Hydrolase</keyword>
<comment type="catalytic activity">
    <reaction evidence="7 8">
        <text>diphosphate + H2O = 2 phosphate + H(+)</text>
        <dbReference type="Rhea" id="RHEA:24576"/>
        <dbReference type="ChEBI" id="CHEBI:15377"/>
        <dbReference type="ChEBI" id="CHEBI:15378"/>
        <dbReference type="ChEBI" id="CHEBI:33019"/>
        <dbReference type="ChEBI" id="CHEBI:43474"/>
        <dbReference type="EC" id="3.6.1.1"/>
    </reaction>
</comment>
<dbReference type="SUPFAM" id="SSF64182">
    <property type="entry name" value="DHH phosphoesterases"/>
    <property type="match status" value="1"/>
</dbReference>
<feature type="binding site" evidence="8">
    <location>
        <position position="149"/>
    </location>
    <ligand>
        <name>Mn(2+)</name>
        <dbReference type="ChEBI" id="CHEBI:29035"/>
        <label>2</label>
    </ligand>
</feature>
<dbReference type="Pfam" id="PF01368">
    <property type="entry name" value="DHH"/>
    <property type="match status" value="1"/>
</dbReference>
<keyword evidence="6 8" id="KW-0464">Manganese</keyword>
<dbReference type="PANTHER" id="PTHR12112">
    <property type="entry name" value="BNIP - RELATED"/>
    <property type="match status" value="1"/>
</dbReference>
<evidence type="ECO:0000256" key="3">
    <source>
        <dbReference type="ARBA" id="ARBA00022490"/>
    </source>
</evidence>
<reference evidence="10 11" key="1">
    <citation type="journal article" date="2022" name="Int. J. Syst. Evol. Microbiol.">
        <title>Neobacillus kokaensis sp. nov., isolated from soil.</title>
        <authorList>
            <person name="Yuki K."/>
            <person name="Matsubara H."/>
            <person name="Yamaguchi S."/>
        </authorList>
    </citation>
    <scope>NUCLEOTIDE SEQUENCE [LARGE SCALE GENOMIC DNA]</scope>
    <source>
        <strain evidence="10 11">LOB 377</strain>
    </source>
</reference>
<feature type="binding site" evidence="8">
    <location>
        <position position="75"/>
    </location>
    <ligand>
        <name>Mn(2+)</name>
        <dbReference type="ChEBI" id="CHEBI:29035"/>
        <label>1</label>
    </ligand>
</feature>
<dbReference type="EMBL" id="BNDS01000001">
    <property type="protein sequence ID" value="GHH96850.1"/>
    <property type="molecule type" value="Genomic_DNA"/>
</dbReference>
<dbReference type="Gene3D" id="3.10.310.20">
    <property type="entry name" value="DHHA2 domain"/>
    <property type="match status" value="1"/>
</dbReference>
<protein>
    <recommendedName>
        <fullName evidence="8">Probable manganese-dependent inorganic pyrophosphatase</fullName>
        <ecNumber evidence="8">3.6.1.1</ecNumber>
    </recommendedName>
    <alternativeName>
        <fullName evidence="8">Pyrophosphate phospho-hydrolase</fullName>
        <shortName evidence="8">PPase</shortName>
    </alternativeName>
</protein>
<keyword evidence="4 8" id="KW-0479">Metal-binding</keyword>
<dbReference type="HAMAP" id="MF_00207">
    <property type="entry name" value="PPase_C"/>
    <property type="match status" value="1"/>
</dbReference>
<evidence type="ECO:0000256" key="2">
    <source>
        <dbReference type="ARBA" id="ARBA00007350"/>
    </source>
</evidence>
<comment type="similarity">
    <text evidence="2 8">Belongs to the PPase class C family.</text>
</comment>
<dbReference type="InterPro" id="IPR038763">
    <property type="entry name" value="DHH_sf"/>
</dbReference>
<evidence type="ECO:0000256" key="8">
    <source>
        <dbReference type="HAMAP-Rule" id="MF_00207"/>
    </source>
</evidence>
<feature type="domain" description="DHHA2" evidence="9">
    <location>
        <begin position="181"/>
        <end position="307"/>
    </location>
</feature>
<comment type="caution">
    <text evidence="10">The sequence shown here is derived from an EMBL/GenBank/DDBJ whole genome shotgun (WGS) entry which is preliminary data.</text>
</comment>
<keyword evidence="11" id="KW-1185">Reference proteome</keyword>
<dbReference type="InterPro" id="IPR004097">
    <property type="entry name" value="DHHA2"/>
</dbReference>
<evidence type="ECO:0000259" key="9">
    <source>
        <dbReference type="SMART" id="SM01131"/>
    </source>
</evidence>
<evidence type="ECO:0000256" key="5">
    <source>
        <dbReference type="ARBA" id="ARBA00022801"/>
    </source>
</evidence>
<dbReference type="InterPro" id="IPR038222">
    <property type="entry name" value="DHHA2_dom_sf"/>
</dbReference>
<sequence length="312" mass="34007">MEKVFIFGHKNPDTDSICSAIAYADLKKQLGLNVEPVRLGAINGETQYALDTFKAEAPRLVEKVSEEAQSVILVDHNERQQSADDITNVRILEVIDHHRIANFETSDPLYYRCEPVGCTATILNKMYKENGKTISKEIAGLMLSAIISDSLLFKSPTCTHEDVIAAHELAEIAGVDANVYGLEMLKAGADVSTKTIEELLTLDAKGFEMGSSKVEIAQVNTVDPSDVLVRKAELEAAINKKIADKNLDLFLFVITDILTNDSVALALGGKAAAVERAYNVTLSDNSATLKGVVSRKKQIVPVLTEVFNKVEI</sequence>
<evidence type="ECO:0000256" key="7">
    <source>
        <dbReference type="ARBA" id="ARBA00047820"/>
    </source>
</evidence>
<dbReference type="Proteomes" id="UP000637074">
    <property type="component" value="Unassembled WGS sequence"/>
</dbReference>
<feature type="binding site" evidence="8">
    <location>
        <position position="9"/>
    </location>
    <ligand>
        <name>Mn(2+)</name>
        <dbReference type="ChEBI" id="CHEBI:29035"/>
        <label>1</label>
    </ligand>
</feature>
<evidence type="ECO:0000313" key="10">
    <source>
        <dbReference type="EMBL" id="GHH96850.1"/>
    </source>
</evidence>
<dbReference type="Pfam" id="PF02833">
    <property type="entry name" value="DHHA2"/>
    <property type="match status" value="1"/>
</dbReference>
<comment type="cofactor">
    <cofactor evidence="8">
        <name>Mn(2+)</name>
        <dbReference type="ChEBI" id="CHEBI:29035"/>
    </cofactor>
    <text evidence="8">Binds 2 manganese ions per subunit.</text>
</comment>
<evidence type="ECO:0000256" key="4">
    <source>
        <dbReference type="ARBA" id="ARBA00022723"/>
    </source>
</evidence>
<dbReference type="RefSeq" id="WP_191269153.1">
    <property type="nucleotide sequence ID" value="NZ_BNDS01000001.1"/>
</dbReference>
<comment type="subcellular location">
    <subcellularLocation>
        <location evidence="1 8">Cytoplasm</location>
    </subcellularLocation>
</comment>
<dbReference type="EC" id="3.6.1.1" evidence="8"/>
<accession>A0ABQ3N2U6</accession>
<dbReference type="SMART" id="SM01131">
    <property type="entry name" value="DHHA2"/>
    <property type="match status" value="1"/>
</dbReference>
<dbReference type="Gene3D" id="3.90.1640.10">
    <property type="entry name" value="inorganic pyrophosphatase (n-terminal core)"/>
    <property type="match status" value="1"/>
</dbReference>
<evidence type="ECO:0000313" key="11">
    <source>
        <dbReference type="Proteomes" id="UP000637074"/>
    </source>
</evidence>
<keyword evidence="3 8" id="KW-0963">Cytoplasm</keyword>
<evidence type="ECO:0000256" key="6">
    <source>
        <dbReference type="ARBA" id="ARBA00023211"/>
    </source>
</evidence>
<feature type="binding site" evidence="8">
    <location>
        <position position="97"/>
    </location>
    <ligand>
        <name>Mn(2+)</name>
        <dbReference type="ChEBI" id="CHEBI:29035"/>
        <label>2</label>
    </ligand>
</feature>
<evidence type="ECO:0000256" key="1">
    <source>
        <dbReference type="ARBA" id="ARBA00004496"/>
    </source>
</evidence>